<keyword evidence="1" id="KW-0812">Transmembrane</keyword>
<dbReference type="AlphaFoldDB" id="A0A829HLR7"/>
<sequence length="94" mass="10486">MKFVLWLVSWLFLTPVMDMFGLIGGAVFALAMMMAAVVLVVLWVRKPRRAQAQPYMPVPVPAAQYPPMQVNIVFTDATFAQRPAVHVQSTRLPG</sequence>
<proteinExistence type="predicted"/>
<comment type="caution">
    <text evidence="2">The sequence shown here is derived from an EMBL/GenBank/DDBJ whole genome shotgun (WGS) entry which is preliminary data.</text>
</comment>
<protein>
    <recommendedName>
        <fullName evidence="4">Transmembrane protein</fullName>
    </recommendedName>
</protein>
<evidence type="ECO:0000313" key="2">
    <source>
        <dbReference type="EMBL" id="EPQ20957.1"/>
    </source>
</evidence>
<organism evidence="2 3">
    <name type="scientific">Mycobacteroides abscessus subsp. bolletii CRM-0020</name>
    <dbReference type="NCBI Taxonomy" id="1306401"/>
    <lineage>
        <taxon>Bacteria</taxon>
        <taxon>Bacillati</taxon>
        <taxon>Actinomycetota</taxon>
        <taxon>Actinomycetes</taxon>
        <taxon>Mycobacteriales</taxon>
        <taxon>Mycobacteriaceae</taxon>
        <taxon>Mycobacteroides</taxon>
        <taxon>Mycobacteroides abscessus</taxon>
    </lineage>
</organism>
<evidence type="ECO:0000256" key="1">
    <source>
        <dbReference type="SAM" id="Phobius"/>
    </source>
</evidence>
<evidence type="ECO:0000313" key="3">
    <source>
        <dbReference type="Proteomes" id="UP000014969"/>
    </source>
</evidence>
<reference evidence="2 3" key="1">
    <citation type="journal article" date="2013" name="Genome Announc.">
        <title>Genome Sequence of an Epidemic Isolate of Mycobacterium abscessus subsp. bolletii from Rio de Janeiro, Brazil.</title>
        <authorList>
            <person name="Davidson R.M."/>
            <person name="Reynolds P.R."/>
            <person name="Farias-Hesson E."/>
            <person name="Duarte R.S."/>
            <person name="Jackson M."/>
            <person name="Strong M."/>
        </authorList>
    </citation>
    <scope>NUCLEOTIDE SEQUENCE [LARGE SCALE GENOMIC DNA]</scope>
    <source>
        <strain evidence="2 3">CRM-0020</strain>
    </source>
</reference>
<accession>A0A829HLR7</accession>
<keyword evidence="1" id="KW-1133">Transmembrane helix</keyword>
<dbReference type="EMBL" id="ATFQ01000040">
    <property type="protein sequence ID" value="EPQ20957.1"/>
    <property type="molecule type" value="Genomic_DNA"/>
</dbReference>
<gene>
    <name evidence="2" type="ORF">J108_23375</name>
</gene>
<feature type="transmembrane region" description="Helical" evidence="1">
    <location>
        <begin position="20"/>
        <end position="44"/>
    </location>
</feature>
<dbReference type="RefSeq" id="WP_020724445.1">
    <property type="nucleotide sequence ID" value="NZ_ATFQ01000040.1"/>
</dbReference>
<name>A0A829HLR7_9MYCO</name>
<keyword evidence="1" id="KW-0472">Membrane</keyword>
<dbReference type="Proteomes" id="UP000014969">
    <property type="component" value="Unassembled WGS sequence"/>
</dbReference>
<evidence type="ECO:0008006" key="4">
    <source>
        <dbReference type="Google" id="ProtNLM"/>
    </source>
</evidence>